<keyword evidence="2 6" id="KW-0238">DNA-binding</keyword>
<dbReference type="PANTHER" id="PTHR43214:SF43">
    <property type="entry name" value="TWO-COMPONENT RESPONSE REGULATOR"/>
    <property type="match status" value="1"/>
</dbReference>
<dbReference type="Proteomes" id="UP000377595">
    <property type="component" value="Unassembled WGS sequence"/>
</dbReference>
<dbReference type="CDD" id="cd17535">
    <property type="entry name" value="REC_NarL-like"/>
    <property type="match status" value="1"/>
</dbReference>
<dbReference type="GO" id="GO:0000160">
    <property type="term" value="P:phosphorelay signal transduction system"/>
    <property type="evidence" value="ECO:0007669"/>
    <property type="project" value="InterPro"/>
</dbReference>
<dbReference type="RefSeq" id="WP_155350256.1">
    <property type="nucleotide sequence ID" value="NZ_BAAAHM010000020.1"/>
</dbReference>
<dbReference type="Pfam" id="PF00072">
    <property type="entry name" value="Response_reg"/>
    <property type="match status" value="1"/>
</dbReference>
<evidence type="ECO:0000313" key="6">
    <source>
        <dbReference type="EMBL" id="GES25487.1"/>
    </source>
</evidence>
<feature type="domain" description="Response regulatory" evidence="5">
    <location>
        <begin position="5"/>
        <end position="121"/>
    </location>
</feature>
<dbReference type="PROSITE" id="PS50043">
    <property type="entry name" value="HTH_LUXR_2"/>
    <property type="match status" value="1"/>
</dbReference>
<dbReference type="InterPro" id="IPR000792">
    <property type="entry name" value="Tscrpt_reg_LuxR_C"/>
</dbReference>
<dbReference type="SUPFAM" id="SSF46894">
    <property type="entry name" value="C-terminal effector domain of the bipartite response regulators"/>
    <property type="match status" value="1"/>
</dbReference>
<dbReference type="InterPro" id="IPR016032">
    <property type="entry name" value="Sig_transdc_resp-reg_C-effctor"/>
</dbReference>
<dbReference type="OrthoDB" id="9808843at2"/>
<name>A0A5M3XWG7_9ACTN</name>
<comment type="caution">
    <text evidence="6">The sequence shown here is derived from an EMBL/GenBank/DDBJ whole genome shotgun (WGS) entry which is preliminary data.</text>
</comment>
<dbReference type="PANTHER" id="PTHR43214">
    <property type="entry name" value="TWO-COMPONENT RESPONSE REGULATOR"/>
    <property type="match status" value="1"/>
</dbReference>
<gene>
    <name evidence="6" type="ORF">Aple_083860</name>
</gene>
<dbReference type="CDD" id="cd06170">
    <property type="entry name" value="LuxR_C_like"/>
    <property type="match status" value="1"/>
</dbReference>
<evidence type="ECO:0000256" key="2">
    <source>
        <dbReference type="ARBA" id="ARBA00023125"/>
    </source>
</evidence>
<protein>
    <submittedName>
        <fullName evidence="6">DNA-binding response regulator</fullName>
    </submittedName>
</protein>
<dbReference type="GO" id="GO:0003677">
    <property type="term" value="F:DNA binding"/>
    <property type="evidence" value="ECO:0007669"/>
    <property type="project" value="UniProtKB-KW"/>
</dbReference>
<sequence>MEPINILLVDDHPAFRAGLVALLSPLDGIKVVDQVANGEQALALINQLQPDVVLMDLTMPGMGGVAATERILRDNPHIRVLILSMSDDDESVFAALRAGARGYVVKGARRVELSRAIRAVAAGDAVFGPAIANRLIGYFSGLARREQSLPQLTPREREILGLMTSHLTNPQIAERLALTHKTVRNHVSNIFAKLHVGDRVSAVSRARESGF</sequence>
<evidence type="ECO:0000256" key="3">
    <source>
        <dbReference type="PROSITE-ProRule" id="PRU00169"/>
    </source>
</evidence>
<dbReference type="InterPro" id="IPR058245">
    <property type="entry name" value="NreC/VraR/RcsB-like_REC"/>
</dbReference>
<dbReference type="EMBL" id="BLAF01000068">
    <property type="protein sequence ID" value="GES25487.1"/>
    <property type="molecule type" value="Genomic_DNA"/>
</dbReference>
<dbReference type="Gene3D" id="3.40.50.2300">
    <property type="match status" value="1"/>
</dbReference>
<feature type="modified residue" description="4-aspartylphosphate" evidence="3">
    <location>
        <position position="56"/>
    </location>
</feature>
<reference evidence="6 7" key="1">
    <citation type="submission" date="2019-10" db="EMBL/GenBank/DDBJ databases">
        <title>Whole genome shotgun sequence of Acrocarpospora pleiomorpha NBRC 16267.</title>
        <authorList>
            <person name="Ichikawa N."/>
            <person name="Kimura A."/>
            <person name="Kitahashi Y."/>
            <person name="Komaki H."/>
            <person name="Oguchi A."/>
        </authorList>
    </citation>
    <scope>NUCLEOTIDE SEQUENCE [LARGE SCALE GENOMIC DNA]</scope>
    <source>
        <strain evidence="6 7">NBRC 16267</strain>
    </source>
</reference>
<organism evidence="6 7">
    <name type="scientific">Acrocarpospora pleiomorpha</name>
    <dbReference type="NCBI Taxonomy" id="90975"/>
    <lineage>
        <taxon>Bacteria</taxon>
        <taxon>Bacillati</taxon>
        <taxon>Actinomycetota</taxon>
        <taxon>Actinomycetes</taxon>
        <taxon>Streptosporangiales</taxon>
        <taxon>Streptosporangiaceae</taxon>
        <taxon>Acrocarpospora</taxon>
    </lineage>
</organism>
<proteinExistence type="predicted"/>
<dbReference type="SMART" id="SM00448">
    <property type="entry name" value="REC"/>
    <property type="match status" value="1"/>
</dbReference>
<evidence type="ECO:0000256" key="1">
    <source>
        <dbReference type="ARBA" id="ARBA00022553"/>
    </source>
</evidence>
<dbReference type="PRINTS" id="PR00038">
    <property type="entry name" value="HTHLUXR"/>
</dbReference>
<accession>A0A5M3XWG7</accession>
<keyword evidence="7" id="KW-1185">Reference proteome</keyword>
<dbReference type="PROSITE" id="PS50110">
    <property type="entry name" value="RESPONSE_REGULATORY"/>
    <property type="match status" value="1"/>
</dbReference>
<evidence type="ECO:0000313" key="7">
    <source>
        <dbReference type="Proteomes" id="UP000377595"/>
    </source>
</evidence>
<dbReference type="Pfam" id="PF00196">
    <property type="entry name" value="GerE"/>
    <property type="match status" value="1"/>
</dbReference>
<dbReference type="GO" id="GO:0006355">
    <property type="term" value="P:regulation of DNA-templated transcription"/>
    <property type="evidence" value="ECO:0007669"/>
    <property type="project" value="InterPro"/>
</dbReference>
<keyword evidence="1 3" id="KW-0597">Phosphoprotein</keyword>
<dbReference type="InterPro" id="IPR011006">
    <property type="entry name" value="CheY-like_superfamily"/>
</dbReference>
<dbReference type="SUPFAM" id="SSF52172">
    <property type="entry name" value="CheY-like"/>
    <property type="match status" value="1"/>
</dbReference>
<dbReference type="AlphaFoldDB" id="A0A5M3XWG7"/>
<dbReference type="SMART" id="SM00421">
    <property type="entry name" value="HTH_LUXR"/>
    <property type="match status" value="1"/>
</dbReference>
<feature type="domain" description="HTH luxR-type" evidence="4">
    <location>
        <begin position="145"/>
        <end position="210"/>
    </location>
</feature>
<dbReference type="InterPro" id="IPR001789">
    <property type="entry name" value="Sig_transdc_resp-reg_receiver"/>
</dbReference>
<dbReference type="InterPro" id="IPR039420">
    <property type="entry name" value="WalR-like"/>
</dbReference>
<evidence type="ECO:0000259" key="4">
    <source>
        <dbReference type="PROSITE" id="PS50043"/>
    </source>
</evidence>
<evidence type="ECO:0000259" key="5">
    <source>
        <dbReference type="PROSITE" id="PS50110"/>
    </source>
</evidence>